<dbReference type="Pfam" id="PF20044">
    <property type="entry name" value="DUF6446"/>
    <property type="match status" value="1"/>
</dbReference>
<keyword evidence="2" id="KW-0418">Kinase</keyword>
<keyword evidence="1" id="KW-1133">Transmembrane helix</keyword>
<sequence>MSGKAVVLIILAICVIAGGGLYYSLQYAYYTTVARNTPAADVVLTQAQGGAVTEVPIKDFTGIDANSSPLRYRACFKMESPLDTLVKAFQTYPDPTPLTAPRHFACFDAKKVDQMLKQHKAVAFLGRANIHYGVDRVVAVSQDGNGYAWNQLNRCGRAVFDGQPVPQGCPTPPEEK</sequence>
<evidence type="ECO:0000256" key="1">
    <source>
        <dbReference type="SAM" id="Phobius"/>
    </source>
</evidence>
<name>A0AAN5A0W3_9RHOB</name>
<organism evidence="2 5">
    <name type="scientific">Allgaiera indica</name>
    <dbReference type="NCBI Taxonomy" id="765699"/>
    <lineage>
        <taxon>Bacteria</taxon>
        <taxon>Pseudomonadati</taxon>
        <taxon>Pseudomonadota</taxon>
        <taxon>Alphaproteobacteria</taxon>
        <taxon>Rhodobacterales</taxon>
        <taxon>Paracoccaceae</taxon>
        <taxon>Allgaiera</taxon>
    </lineage>
</organism>
<dbReference type="EMBL" id="FNOB01000010">
    <property type="protein sequence ID" value="SDX10661.1"/>
    <property type="molecule type" value="Genomic_DNA"/>
</dbReference>
<protein>
    <submittedName>
        <fullName evidence="2">Signal transduction histidine kinase</fullName>
    </submittedName>
</protein>
<dbReference type="Proteomes" id="UP000634647">
    <property type="component" value="Unassembled WGS sequence"/>
</dbReference>
<evidence type="ECO:0000313" key="4">
    <source>
        <dbReference type="Proteomes" id="UP000199541"/>
    </source>
</evidence>
<reference evidence="3 4" key="2">
    <citation type="submission" date="2016-10" db="EMBL/GenBank/DDBJ databases">
        <authorList>
            <person name="Varghese N."/>
            <person name="Submissions S."/>
        </authorList>
    </citation>
    <scope>NUCLEOTIDE SEQUENCE [LARGE SCALE GENOMIC DNA]</scope>
    <source>
        <strain evidence="3 4">DSM 24802</strain>
    </source>
</reference>
<evidence type="ECO:0000313" key="2">
    <source>
        <dbReference type="EMBL" id="GHE03144.1"/>
    </source>
</evidence>
<dbReference type="InterPro" id="IPR045616">
    <property type="entry name" value="DUF6446"/>
</dbReference>
<comment type="caution">
    <text evidence="2">The sequence shown here is derived from an EMBL/GenBank/DDBJ whole genome shotgun (WGS) entry which is preliminary data.</text>
</comment>
<proteinExistence type="predicted"/>
<dbReference type="EMBL" id="BNAB01000011">
    <property type="protein sequence ID" value="GHE03144.1"/>
    <property type="molecule type" value="Genomic_DNA"/>
</dbReference>
<dbReference type="AlphaFoldDB" id="A0AAN5A0W3"/>
<dbReference type="GO" id="GO:0016301">
    <property type="term" value="F:kinase activity"/>
    <property type="evidence" value="ECO:0007669"/>
    <property type="project" value="UniProtKB-KW"/>
</dbReference>
<dbReference type="RefSeq" id="WP_035846196.1">
    <property type="nucleotide sequence ID" value="NZ_BNAB01000011.1"/>
</dbReference>
<evidence type="ECO:0000313" key="3">
    <source>
        <dbReference type="EMBL" id="SDX10661.1"/>
    </source>
</evidence>
<evidence type="ECO:0000313" key="5">
    <source>
        <dbReference type="Proteomes" id="UP000634647"/>
    </source>
</evidence>
<reference evidence="2" key="1">
    <citation type="journal article" date="2014" name="Int. J. Syst. Evol. Microbiol.">
        <title>Complete genome sequence of Corynebacterium casei LMG S-19264T (=DSM 44701T), isolated from a smear-ripened cheese.</title>
        <authorList>
            <consortium name="US DOE Joint Genome Institute (JGI-PGF)"/>
            <person name="Walter F."/>
            <person name="Albersmeier A."/>
            <person name="Kalinowski J."/>
            <person name="Ruckert C."/>
        </authorList>
    </citation>
    <scope>NUCLEOTIDE SEQUENCE</scope>
    <source>
        <strain evidence="2">CGMCC 1.10859</strain>
    </source>
</reference>
<reference evidence="2" key="3">
    <citation type="submission" date="2023-06" db="EMBL/GenBank/DDBJ databases">
        <authorList>
            <person name="Sun Q."/>
            <person name="Zhou Y."/>
        </authorList>
    </citation>
    <scope>NUCLEOTIDE SEQUENCE</scope>
    <source>
        <strain evidence="2">CGMCC 1.10859</strain>
    </source>
</reference>
<keyword evidence="1" id="KW-0812">Transmembrane</keyword>
<keyword evidence="1" id="KW-0472">Membrane</keyword>
<dbReference type="Proteomes" id="UP000199541">
    <property type="component" value="Unassembled WGS sequence"/>
</dbReference>
<feature type="transmembrane region" description="Helical" evidence="1">
    <location>
        <begin position="6"/>
        <end position="25"/>
    </location>
</feature>
<keyword evidence="4" id="KW-1185">Reference proteome</keyword>
<accession>A0AAN5A0W3</accession>
<keyword evidence="2" id="KW-0808">Transferase</keyword>
<gene>
    <name evidence="2" type="ORF">GCM10008024_25350</name>
    <name evidence="3" type="ORF">SAMN05444006_11028</name>
</gene>